<gene>
    <name evidence="4" type="primary">spsK</name>
    <name evidence="4" type="ORF">SSCH_1830007</name>
</gene>
<dbReference type="Pfam" id="PF04321">
    <property type="entry name" value="RmlD_sub_bind"/>
    <property type="match status" value="1"/>
</dbReference>
<dbReference type="InterPro" id="IPR036291">
    <property type="entry name" value="NAD(P)-bd_dom_sf"/>
</dbReference>
<accession>A0A0B7MKD6</accession>
<dbReference type="CDD" id="cd05254">
    <property type="entry name" value="dTDP_HR_like_SDR_e"/>
    <property type="match status" value="1"/>
</dbReference>
<evidence type="ECO:0000313" key="4">
    <source>
        <dbReference type="EMBL" id="CEO88411.1"/>
    </source>
</evidence>
<dbReference type="Proteomes" id="UP000046155">
    <property type="component" value="Unassembled WGS sequence"/>
</dbReference>
<dbReference type="NCBIfam" id="TIGR01214">
    <property type="entry name" value="rmlD"/>
    <property type="match status" value="1"/>
</dbReference>
<dbReference type="SUPFAM" id="SSF51735">
    <property type="entry name" value="NAD(P)-binding Rossmann-fold domains"/>
    <property type="match status" value="1"/>
</dbReference>
<dbReference type="RefSeq" id="WP_044664575.1">
    <property type="nucleotide sequence ID" value="NZ_CDRZ01000094.1"/>
</dbReference>
<dbReference type="OrthoDB" id="9803892at2"/>
<keyword evidence="2" id="KW-0560">Oxidoreductase</keyword>
<dbReference type="UniPathway" id="UPA00124"/>
<protein>
    <recommendedName>
        <fullName evidence="2">dTDP-4-dehydrorhamnose reductase</fullName>
        <ecNumber evidence="2">1.1.1.133</ecNumber>
    </recommendedName>
</protein>
<dbReference type="EC" id="1.1.1.133" evidence="2"/>
<name>A0A0B7MKD6_9FIRM</name>
<dbReference type="GO" id="GO:0005829">
    <property type="term" value="C:cytosol"/>
    <property type="evidence" value="ECO:0007669"/>
    <property type="project" value="TreeGrafter"/>
</dbReference>
<evidence type="ECO:0000259" key="3">
    <source>
        <dbReference type="Pfam" id="PF04321"/>
    </source>
</evidence>
<organism evidence="4 5">
    <name type="scientific">Syntrophaceticus schinkii</name>
    <dbReference type="NCBI Taxonomy" id="499207"/>
    <lineage>
        <taxon>Bacteria</taxon>
        <taxon>Bacillati</taxon>
        <taxon>Bacillota</taxon>
        <taxon>Clostridia</taxon>
        <taxon>Thermoanaerobacterales</taxon>
        <taxon>Thermoanaerobacterales Family III. Incertae Sedis</taxon>
        <taxon>Syntrophaceticus</taxon>
    </lineage>
</organism>
<evidence type="ECO:0000313" key="5">
    <source>
        <dbReference type="Proteomes" id="UP000046155"/>
    </source>
</evidence>
<dbReference type="GO" id="GO:0008831">
    <property type="term" value="F:dTDP-4-dehydrorhamnose reductase activity"/>
    <property type="evidence" value="ECO:0007669"/>
    <property type="project" value="UniProtKB-EC"/>
</dbReference>
<reference evidence="5" key="1">
    <citation type="submission" date="2015-01" db="EMBL/GenBank/DDBJ databases">
        <authorList>
            <person name="Manzoor Shahid"/>
            <person name="Zubair Saima"/>
        </authorList>
    </citation>
    <scope>NUCLEOTIDE SEQUENCE [LARGE SCALE GENOMIC DNA]</scope>
    <source>
        <strain evidence="5">Sp3</strain>
    </source>
</reference>
<dbReference type="Gene3D" id="3.90.25.10">
    <property type="entry name" value="UDP-galactose 4-epimerase, domain 1"/>
    <property type="match status" value="1"/>
</dbReference>
<proteinExistence type="inferred from homology"/>
<evidence type="ECO:0000256" key="2">
    <source>
        <dbReference type="RuleBase" id="RU364082"/>
    </source>
</evidence>
<dbReference type="InterPro" id="IPR029903">
    <property type="entry name" value="RmlD-like-bd"/>
</dbReference>
<feature type="domain" description="RmlD-like substrate binding" evidence="3">
    <location>
        <begin position="1"/>
        <end position="277"/>
    </location>
</feature>
<comment type="function">
    <text evidence="2">Catalyzes the reduction of dTDP-6-deoxy-L-lyxo-4-hexulose to yield dTDP-L-rhamnose.</text>
</comment>
<dbReference type="PANTHER" id="PTHR10491:SF4">
    <property type="entry name" value="METHIONINE ADENOSYLTRANSFERASE 2 SUBUNIT BETA"/>
    <property type="match status" value="1"/>
</dbReference>
<keyword evidence="5" id="KW-1185">Reference proteome</keyword>
<dbReference type="InterPro" id="IPR005913">
    <property type="entry name" value="dTDP_dehydrorham_reduct"/>
</dbReference>
<dbReference type="PANTHER" id="PTHR10491">
    <property type="entry name" value="DTDP-4-DEHYDRORHAMNOSE REDUCTASE"/>
    <property type="match status" value="1"/>
</dbReference>
<keyword evidence="2" id="KW-0521">NADP</keyword>
<dbReference type="Gene3D" id="3.40.50.720">
    <property type="entry name" value="NAD(P)-binding Rossmann-like Domain"/>
    <property type="match status" value="1"/>
</dbReference>
<dbReference type="AlphaFoldDB" id="A0A0B7MKD6"/>
<evidence type="ECO:0000256" key="1">
    <source>
        <dbReference type="ARBA" id="ARBA00010944"/>
    </source>
</evidence>
<comment type="pathway">
    <text evidence="2">Carbohydrate biosynthesis; dTDP-L-rhamnose biosynthesis.</text>
</comment>
<dbReference type="EMBL" id="CDRZ01000094">
    <property type="protein sequence ID" value="CEO88411.1"/>
    <property type="molecule type" value="Genomic_DNA"/>
</dbReference>
<sequence length="281" mass="31976">MRVLVTGADGQLGYDMVKTLNENSIECLETSINELDITNEAQTNEVITNYYPDVVVHCAAYTAVDKAEDERELCYNVNVLGTKYVAAACKAIDAKMVYISTDYVFDGEGDQPFEATDQPNPINYYGKTKYEGELEVQKLLNTYFIIRISWVFGQNGNNFVKTMLRLAKERDEISVVADQIGSPTYTYDLTRLVVDMIQTEKYGIYHATNEGYCSWYEFASEIFKQAGLEVKVKPIKTEDYITKAKRPKNSRLSKRKLAQQGFSGLKEWEGALREVIKITEK</sequence>
<dbReference type="GO" id="GO:0019305">
    <property type="term" value="P:dTDP-rhamnose biosynthetic process"/>
    <property type="evidence" value="ECO:0007669"/>
    <property type="project" value="UniProtKB-UniPathway"/>
</dbReference>
<comment type="similarity">
    <text evidence="1 2">Belongs to the dTDP-4-dehydrorhamnose reductase family.</text>
</comment>